<name>A0A9D3RKS1_ANGAN</name>
<keyword evidence="3" id="KW-1185">Reference proteome</keyword>
<feature type="region of interest" description="Disordered" evidence="1">
    <location>
        <begin position="1"/>
        <end position="139"/>
    </location>
</feature>
<reference evidence="2" key="1">
    <citation type="submission" date="2021-01" db="EMBL/GenBank/DDBJ databases">
        <title>A chromosome-scale assembly of European eel, Anguilla anguilla.</title>
        <authorList>
            <person name="Henkel C."/>
            <person name="Jong-Raadsen S.A."/>
            <person name="Dufour S."/>
            <person name="Weltzien F.-A."/>
            <person name="Palstra A.P."/>
            <person name="Pelster B."/>
            <person name="Spaink H.P."/>
            <person name="Van Den Thillart G.E."/>
            <person name="Jansen H."/>
            <person name="Zahm M."/>
            <person name="Klopp C."/>
            <person name="Cedric C."/>
            <person name="Louis A."/>
            <person name="Berthelot C."/>
            <person name="Parey E."/>
            <person name="Roest Crollius H."/>
            <person name="Montfort J."/>
            <person name="Robinson-Rechavi M."/>
            <person name="Bucao C."/>
            <person name="Bouchez O."/>
            <person name="Gislard M."/>
            <person name="Lluch J."/>
            <person name="Milhes M."/>
            <person name="Lampietro C."/>
            <person name="Lopez Roques C."/>
            <person name="Donnadieu C."/>
            <person name="Braasch I."/>
            <person name="Desvignes T."/>
            <person name="Postlethwait J."/>
            <person name="Bobe J."/>
            <person name="Guiguen Y."/>
            <person name="Dirks R."/>
        </authorList>
    </citation>
    <scope>NUCLEOTIDE SEQUENCE</scope>
    <source>
        <strain evidence="2">Tag_6206</strain>
        <tissue evidence="2">Liver</tissue>
    </source>
</reference>
<dbReference type="EMBL" id="JAFIRN010000016">
    <property type="protein sequence ID" value="KAG5833790.1"/>
    <property type="molecule type" value="Genomic_DNA"/>
</dbReference>
<comment type="caution">
    <text evidence="2">The sequence shown here is derived from an EMBL/GenBank/DDBJ whole genome shotgun (WGS) entry which is preliminary data.</text>
</comment>
<organism evidence="2 3">
    <name type="scientific">Anguilla anguilla</name>
    <name type="common">European freshwater eel</name>
    <name type="synonym">Muraena anguilla</name>
    <dbReference type="NCBI Taxonomy" id="7936"/>
    <lineage>
        <taxon>Eukaryota</taxon>
        <taxon>Metazoa</taxon>
        <taxon>Chordata</taxon>
        <taxon>Craniata</taxon>
        <taxon>Vertebrata</taxon>
        <taxon>Euteleostomi</taxon>
        <taxon>Actinopterygii</taxon>
        <taxon>Neopterygii</taxon>
        <taxon>Teleostei</taxon>
        <taxon>Anguilliformes</taxon>
        <taxon>Anguillidae</taxon>
        <taxon>Anguilla</taxon>
    </lineage>
</organism>
<evidence type="ECO:0000256" key="1">
    <source>
        <dbReference type="SAM" id="MobiDB-lite"/>
    </source>
</evidence>
<feature type="compositionally biased region" description="Basic and acidic residues" evidence="1">
    <location>
        <begin position="95"/>
        <end position="113"/>
    </location>
</feature>
<evidence type="ECO:0000313" key="3">
    <source>
        <dbReference type="Proteomes" id="UP001044222"/>
    </source>
</evidence>
<protein>
    <submittedName>
        <fullName evidence="2">Uncharacterized protein</fullName>
    </submittedName>
</protein>
<feature type="compositionally biased region" description="Basic residues" evidence="1">
    <location>
        <begin position="73"/>
        <end position="83"/>
    </location>
</feature>
<feature type="compositionally biased region" description="Low complexity" evidence="1">
    <location>
        <begin position="114"/>
        <end position="133"/>
    </location>
</feature>
<evidence type="ECO:0000313" key="2">
    <source>
        <dbReference type="EMBL" id="KAG5833790.1"/>
    </source>
</evidence>
<dbReference type="AlphaFoldDB" id="A0A9D3RKS1"/>
<accession>A0A9D3RKS1</accession>
<feature type="compositionally biased region" description="Basic residues" evidence="1">
    <location>
        <begin position="36"/>
        <end position="46"/>
    </location>
</feature>
<proteinExistence type="predicted"/>
<dbReference type="Proteomes" id="UP001044222">
    <property type="component" value="Chromosome 16"/>
</dbReference>
<gene>
    <name evidence="2" type="ORF">ANANG_G00279610</name>
</gene>
<sequence>MRRPRLLAQLGLPGREGAGFHRESEAGVGVSARESRRGRRRSRSGGRARGGNLDSCGTHRLRGPVPLAPDGRSRRKQRRRIRFALRPSRSLRLLWKPDPRRAPERGLGSERLPEASAVSGSAGAPSAIGPAVVTADSFI</sequence>